<reference evidence="1" key="2">
    <citation type="submission" date="2025-08" db="UniProtKB">
        <authorList>
            <consortium name="Ensembl"/>
        </authorList>
    </citation>
    <scope>IDENTIFICATION</scope>
    <source>
        <strain evidence="1">breed Abyssinian</strain>
    </source>
</reference>
<protein>
    <submittedName>
        <fullName evidence="1">Uncharacterized protein</fullName>
    </submittedName>
</protein>
<dbReference type="Proteomes" id="UP000823872">
    <property type="component" value="Chromosome C2"/>
</dbReference>
<dbReference type="InterPro" id="IPR036113">
    <property type="entry name" value="Asp/Glu-ADT_sf_sub_c"/>
</dbReference>
<dbReference type="Ensembl" id="ENSFCTT00005053232.1">
    <property type="protein sequence ID" value="ENSFCTP00005039107.1"/>
    <property type="gene ID" value="ENSFCTG00005018507.1"/>
</dbReference>
<reference evidence="1" key="3">
    <citation type="submission" date="2025-09" db="UniProtKB">
        <authorList>
            <consortium name="Ensembl"/>
        </authorList>
    </citation>
    <scope>IDENTIFICATION</scope>
    <source>
        <strain evidence="1">breed Abyssinian</strain>
    </source>
</reference>
<name>A0ABI7YYJ6_FELCA</name>
<keyword evidence="2" id="KW-1185">Reference proteome</keyword>
<dbReference type="PANTHER" id="PTHR15004">
    <property type="entry name" value="GLUTAMYL-TRNA(GLN) AMIDOTRANSFERASE SUBUNIT C, MITOCHONDRIAL"/>
    <property type="match status" value="1"/>
</dbReference>
<evidence type="ECO:0000313" key="2">
    <source>
        <dbReference type="Proteomes" id="UP000823872"/>
    </source>
</evidence>
<sequence length="137" mass="15197">MQEIMHVWGWGLSASGQVQGSTCKVDPQESCQIAVKVIEHLVHLVLGDFSSQEARVLPKKAITGVEPMKSVLEDRCLYLRSNNVVEGNCAENLPQNSHQVMEKYFCLLPTGNISLSQLDEQETFLHGYVAILGKNTL</sequence>
<evidence type="ECO:0000313" key="1">
    <source>
        <dbReference type="Ensembl" id="ENSFCTP00005039107.1"/>
    </source>
</evidence>
<accession>A0ABI7YYJ6</accession>
<dbReference type="InterPro" id="IPR003837">
    <property type="entry name" value="GatC"/>
</dbReference>
<dbReference type="PANTHER" id="PTHR15004:SF0">
    <property type="entry name" value="GLUTAMYL-TRNA(GLN) AMIDOTRANSFERASE SUBUNIT C, MITOCHONDRIAL"/>
    <property type="match status" value="1"/>
</dbReference>
<proteinExistence type="predicted"/>
<organism evidence="1 2">
    <name type="scientific">Felis catus</name>
    <name type="common">Cat</name>
    <name type="synonym">Felis silvestris catus</name>
    <dbReference type="NCBI Taxonomy" id="9685"/>
    <lineage>
        <taxon>Eukaryota</taxon>
        <taxon>Metazoa</taxon>
        <taxon>Chordata</taxon>
        <taxon>Craniata</taxon>
        <taxon>Vertebrata</taxon>
        <taxon>Euteleostomi</taxon>
        <taxon>Mammalia</taxon>
        <taxon>Eutheria</taxon>
        <taxon>Laurasiatheria</taxon>
        <taxon>Carnivora</taxon>
        <taxon>Feliformia</taxon>
        <taxon>Felidae</taxon>
        <taxon>Felinae</taxon>
        <taxon>Felis</taxon>
    </lineage>
</organism>
<dbReference type="SUPFAM" id="SSF141000">
    <property type="entry name" value="Glu-tRNAGln amidotransferase C subunit"/>
    <property type="match status" value="1"/>
</dbReference>
<dbReference type="GeneTree" id="ENSGT01040000241025"/>
<reference evidence="1 2" key="1">
    <citation type="submission" date="2021-02" db="EMBL/GenBank/DDBJ databases">
        <title>Safari Cat Assemblies.</title>
        <authorList>
            <person name="Bredemeyer K.R."/>
            <person name="Murphy W.J."/>
        </authorList>
    </citation>
    <scope>NUCLEOTIDE SEQUENCE [LARGE SCALE GENOMIC DNA]</scope>
</reference>